<name>A0A3R8Q5S7_9ACTN</name>
<dbReference type="Proteomes" id="UP000276379">
    <property type="component" value="Unassembled WGS sequence"/>
</dbReference>
<evidence type="ECO:0008006" key="10">
    <source>
        <dbReference type="Google" id="ProtNLM"/>
    </source>
</evidence>
<feature type="compositionally biased region" description="Polar residues" evidence="7">
    <location>
        <begin position="112"/>
        <end position="122"/>
    </location>
</feature>
<keyword evidence="5" id="KW-0408">Iron</keyword>
<gene>
    <name evidence="8" type="ORF">CQW44_32920</name>
</gene>
<reference evidence="8 9" key="1">
    <citation type="submission" date="2017-10" db="EMBL/GenBank/DDBJ databases">
        <title>Draft genome of actinobacteria isolated from guarana (Paullinia cupana (Mart.) Ducke.</title>
        <authorList>
            <person name="Siqueira K.A."/>
            <person name="Liotti R.G."/>
            <person name="Mendes T.A."/>
            <person name="Soares M.A."/>
        </authorList>
    </citation>
    <scope>NUCLEOTIDE SEQUENCE [LARGE SCALE GENOMIC DNA]</scope>
    <source>
        <strain evidence="8 9">199</strain>
    </source>
</reference>
<evidence type="ECO:0000256" key="3">
    <source>
        <dbReference type="ARBA" id="ARBA00022691"/>
    </source>
</evidence>
<organism evidence="8 9">
    <name type="scientific">Streptomyces griseofuscus</name>
    <dbReference type="NCBI Taxonomy" id="146922"/>
    <lineage>
        <taxon>Bacteria</taxon>
        <taxon>Bacillati</taxon>
        <taxon>Actinomycetota</taxon>
        <taxon>Actinomycetes</taxon>
        <taxon>Kitasatosporales</taxon>
        <taxon>Streptomycetaceae</taxon>
        <taxon>Streptomyces</taxon>
    </lineage>
</organism>
<evidence type="ECO:0000256" key="4">
    <source>
        <dbReference type="ARBA" id="ARBA00022723"/>
    </source>
</evidence>
<dbReference type="GO" id="GO:0046872">
    <property type="term" value="F:metal ion binding"/>
    <property type="evidence" value="ECO:0007669"/>
    <property type="project" value="UniProtKB-KW"/>
</dbReference>
<dbReference type="InterPro" id="IPR007197">
    <property type="entry name" value="rSAM"/>
</dbReference>
<dbReference type="GO" id="GO:0051539">
    <property type="term" value="F:4 iron, 4 sulfur cluster binding"/>
    <property type="evidence" value="ECO:0007669"/>
    <property type="project" value="UniProtKB-KW"/>
</dbReference>
<dbReference type="Pfam" id="PF13353">
    <property type="entry name" value="Fer4_12"/>
    <property type="match status" value="1"/>
</dbReference>
<dbReference type="InterPro" id="IPR058240">
    <property type="entry name" value="rSAM_sf"/>
</dbReference>
<keyword evidence="4" id="KW-0479">Metal-binding</keyword>
<keyword evidence="9" id="KW-1185">Reference proteome</keyword>
<evidence type="ECO:0000256" key="6">
    <source>
        <dbReference type="ARBA" id="ARBA00023014"/>
    </source>
</evidence>
<evidence type="ECO:0000256" key="5">
    <source>
        <dbReference type="ARBA" id="ARBA00023004"/>
    </source>
</evidence>
<keyword evidence="3" id="KW-0949">S-adenosyl-L-methionine</keyword>
<keyword evidence="2" id="KW-0004">4Fe-4S</keyword>
<evidence type="ECO:0000313" key="9">
    <source>
        <dbReference type="Proteomes" id="UP000276379"/>
    </source>
</evidence>
<dbReference type="AlphaFoldDB" id="A0A3R8Q5S7"/>
<dbReference type="InterPro" id="IPR013785">
    <property type="entry name" value="Aldolase_TIM"/>
</dbReference>
<dbReference type="Gene3D" id="3.20.20.70">
    <property type="entry name" value="Aldolase class I"/>
    <property type="match status" value="1"/>
</dbReference>
<dbReference type="GO" id="GO:0004748">
    <property type="term" value="F:ribonucleoside-diphosphate reductase activity, thioredoxin disulfide as acceptor"/>
    <property type="evidence" value="ECO:0007669"/>
    <property type="project" value="TreeGrafter"/>
</dbReference>
<comment type="caution">
    <text evidence="8">The sequence shown here is derived from an EMBL/GenBank/DDBJ whole genome shotgun (WGS) entry which is preliminary data.</text>
</comment>
<evidence type="ECO:0000256" key="2">
    <source>
        <dbReference type="ARBA" id="ARBA00022485"/>
    </source>
</evidence>
<dbReference type="SFLD" id="SFLDS00029">
    <property type="entry name" value="Radical_SAM"/>
    <property type="match status" value="1"/>
</dbReference>
<protein>
    <recommendedName>
        <fullName evidence="10">Radical SAM protein</fullName>
    </recommendedName>
</protein>
<dbReference type="PANTHER" id="PTHR30352">
    <property type="entry name" value="PYRUVATE FORMATE-LYASE-ACTIVATING ENZYME"/>
    <property type="match status" value="1"/>
</dbReference>
<dbReference type="PANTHER" id="PTHR30352:SF2">
    <property type="entry name" value="ANAEROBIC RIBONUCLEOSIDE-TRIPHOSPHATE REDUCTASE-ACTIVATING PROTEIN"/>
    <property type="match status" value="1"/>
</dbReference>
<evidence type="ECO:0000256" key="7">
    <source>
        <dbReference type="SAM" id="MobiDB-lite"/>
    </source>
</evidence>
<proteinExistence type="predicted"/>
<evidence type="ECO:0000313" key="8">
    <source>
        <dbReference type="EMBL" id="RRQ80069.1"/>
    </source>
</evidence>
<dbReference type="EMBL" id="PDES01000017">
    <property type="protein sequence ID" value="RRQ80069.1"/>
    <property type="molecule type" value="Genomic_DNA"/>
</dbReference>
<evidence type="ECO:0000256" key="1">
    <source>
        <dbReference type="ARBA" id="ARBA00001966"/>
    </source>
</evidence>
<comment type="cofactor">
    <cofactor evidence="1">
        <name>[4Fe-4S] cluster</name>
        <dbReference type="ChEBI" id="CHEBI:49883"/>
    </cofactor>
</comment>
<feature type="region of interest" description="Disordered" evidence="7">
    <location>
        <begin position="1"/>
        <end position="20"/>
    </location>
</feature>
<keyword evidence="6" id="KW-0411">Iron-sulfur</keyword>
<dbReference type="SUPFAM" id="SSF102114">
    <property type="entry name" value="Radical SAM enzymes"/>
    <property type="match status" value="1"/>
</dbReference>
<dbReference type="InterPro" id="IPR034457">
    <property type="entry name" value="Organic_radical-activating"/>
</dbReference>
<sequence>MRRQGAGAQPRGAVPHLRVQTEDVGRQVLVRGRAPGVGARQHLPQPVRVPAAVEPGTQRGEGTGSPSLDPDIYSTFVDHFEDPPFLARSGLGSRCDGGESSGAKPLPGQGFQGTRSLSSGVPENNRIPPGGQPEEGLPAIAGAASRAGYSLPVRGGDAVEIRLDGTHYPLETLGPGRRLGIWFQGCTLACAGCMSRHTWDPAAGAPTTVSEVLALWREALAEGADGLTVSGGEPLQQAAALAELLTGAARLRDEARRHEGSAGPRTPDLLVYTGYEQQELTPERRLALSGADAVITGRFRVAEPTRLLWRGSANQRIEALTPRGAARYAPYLDRESTGRRLQLSGGDGRELRLYGVPLRGELAEMERLFKRGGVAFTERSWRP</sequence>
<feature type="region of interest" description="Disordered" evidence="7">
    <location>
        <begin position="36"/>
        <end position="68"/>
    </location>
</feature>
<accession>A0A3R8Q5S7</accession>
<feature type="region of interest" description="Disordered" evidence="7">
    <location>
        <begin position="94"/>
        <end position="134"/>
    </location>
</feature>